<dbReference type="GO" id="GO:0005315">
    <property type="term" value="F:phosphate transmembrane transporter activity"/>
    <property type="evidence" value="ECO:0007669"/>
    <property type="project" value="InterPro"/>
</dbReference>
<dbReference type="AlphaFoldDB" id="G2J9N2"/>
<keyword evidence="7 10" id="KW-0812">Transmembrane</keyword>
<protein>
    <recommendedName>
        <fullName evidence="3 10">Phosphate transport system permease protein PstA</fullName>
    </recommendedName>
</protein>
<gene>
    <name evidence="12" type="primary">pstA</name>
    <name evidence="12" type="ORF">CAGGBEG34_240051</name>
</gene>
<evidence type="ECO:0000256" key="3">
    <source>
        <dbReference type="ARBA" id="ARBA00016864"/>
    </source>
</evidence>
<dbReference type="RefSeq" id="WP_006682668.1">
    <property type="nucleotide sequence ID" value="NZ_CAFB01000041.1"/>
</dbReference>
<evidence type="ECO:0000256" key="2">
    <source>
        <dbReference type="ARBA" id="ARBA00007069"/>
    </source>
</evidence>
<evidence type="ECO:0000313" key="12">
    <source>
        <dbReference type="EMBL" id="CCD29479.1"/>
    </source>
</evidence>
<comment type="similarity">
    <text evidence="2 10">Belongs to the binding-protein-dependent transport system permease family. CysTW subfamily.</text>
</comment>
<feature type="transmembrane region" description="Helical" evidence="10">
    <location>
        <begin position="143"/>
        <end position="161"/>
    </location>
</feature>
<feature type="transmembrane region" description="Helical" evidence="10">
    <location>
        <begin position="74"/>
        <end position="98"/>
    </location>
</feature>
<dbReference type="SUPFAM" id="SSF161098">
    <property type="entry name" value="MetI-like"/>
    <property type="match status" value="1"/>
</dbReference>
<evidence type="ECO:0000259" key="11">
    <source>
        <dbReference type="PROSITE" id="PS50928"/>
    </source>
</evidence>
<comment type="subcellular location">
    <subcellularLocation>
        <location evidence="10">Cell inner membrane</location>
        <topology evidence="10">Multi-pass membrane protein</topology>
    </subcellularLocation>
    <subcellularLocation>
        <location evidence="1">Cell membrane</location>
        <topology evidence="1">Multi-pass membrane protein</topology>
    </subcellularLocation>
</comment>
<comment type="caution">
    <text evidence="12">The sequence shown here is derived from an EMBL/GenBank/DDBJ whole genome shotgun (WGS) entry which is preliminary data.</text>
</comment>
<dbReference type="PROSITE" id="PS50928">
    <property type="entry name" value="ABC_TM1"/>
    <property type="match status" value="1"/>
</dbReference>
<evidence type="ECO:0000256" key="6">
    <source>
        <dbReference type="ARBA" id="ARBA00022592"/>
    </source>
</evidence>
<dbReference type="Pfam" id="PF00528">
    <property type="entry name" value="BPD_transp_1"/>
    <property type="match status" value="1"/>
</dbReference>
<evidence type="ECO:0000256" key="5">
    <source>
        <dbReference type="ARBA" id="ARBA00022475"/>
    </source>
</evidence>
<feature type="transmembrane region" description="Helical" evidence="10">
    <location>
        <begin position="21"/>
        <end position="42"/>
    </location>
</feature>
<dbReference type="GO" id="GO:0005886">
    <property type="term" value="C:plasma membrane"/>
    <property type="evidence" value="ECO:0007669"/>
    <property type="project" value="UniProtKB-SubCell"/>
</dbReference>
<dbReference type="CDD" id="cd06261">
    <property type="entry name" value="TM_PBP2"/>
    <property type="match status" value="1"/>
</dbReference>
<dbReference type="eggNOG" id="COG0581">
    <property type="taxonomic scope" value="Bacteria"/>
</dbReference>
<keyword evidence="5 10" id="KW-1003">Cell membrane</keyword>
<sequence length="288" mass="30888">MQTAEKCSNARVRARRWRNTIALALSWAAMAFGLLWLAWILITAIQQGISGWSASLLTASTPPPNADGGGLVNAIAGSLMLTGLATAISAPLGILASVYLAEYGRRSRLAESVRFINDILLSAPSIVIGLFVYALFVAPFQHFSGWAGAIALAILQIPMIVRTTENMLRLVPDALREAAFALGAPKWKMIGAIALKAAASGIVTGCLLSVARISGETAPLLFTVLSNHFFSADLRQPMATLPVTIFQFAMSPYAQWQKLAWAGVLLMTLFILGLNTLARLAFRKKTDT</sequence>
<dbReference type="PANTHER" id="PTHR42922">
    <property type="entry name" value="PHOSPHATE TRANSPORT SYSTEM PERMEASE PROTEIN PSTA"/>
    <property type="match status" value="1"/>
</dbReference>
<evidence type="ECO:0000256" key="8">
    <source>
        <dbReference type="ARBA" id="ARBA00022989"/>
    </source>
</evidence>
<evidence type="ECO:0000256" key="1">
    <source>
        <dbReference type="ARBA" id="ARBA00004651"/>
    </source>
</evidence>
<feature type="transmembrane region" description="Helical" evidence="10">
    <location>
        <begin position="119"/>
        <end position="137"/>
    </location>
</feature>
<dbReference type="NCBIfam" id="TIGR00974">
    <property type="entry name" value="3a0107s02c"/>
    <property type="match status" value="1"/>
</dbReference>
<dbReference type="EMBL" id="CAFB01000041">
    <property type="protein sequence ID" value="CCD29479.1"/>
    <property type="molecule type" value="Genomic_DNA"/>
</dbReference>
<accession>G2J9N2</accession>
<keyword evidence="6" id="KW-0592">Phosphate transport</keyword>
<dbReference type="Gene3D" id="1.10.3720.10">
    <property type="entry name" value="MetI-like"/>
    <property type="match status" value="1"/>
</dbReference>
<dbReference type="STRING" id="1070319.CAGGBEG34_240051"/>
<feature type="domain" description="ABC transmembrane type-1" evidence="11">
    <location>
        <begin position="75"/>
        <end position="278"/>
    </location>
</feature>
<evidence type="ECO:0000256" key="4">
    <source>
        <dbReference type="ARBA" id="ARBA00022448"/>
    </source>
</evidence>
<keyword evidence="8 10" id="KW-1133">Transmembrane helix</keyword>
<dbReference type="InterPro" id="IPR035906">
    <property type="entry name" value="MetI-like_sf"/>
</dbReference>
<feature type="transmembrane region" description="Helical" evidence="10">
    <location>
        <begin position="259"/>
        <end position="282"/>
    </location>
</feature>
<keyword evidence="9 10" id="KW-0472">Membrane</keyword>
<evidence type="ECO:0000256" key="9">
    <source>
        <dbReference type="ARBA" id="ARBA00023136"/>
    </source>
</evidence>
<evidence type="ECO:0000256" key="10">
    <source>
        <dbReference type="RuleBase" id="RU363043"/>
    </source>
</evidence>
<dbReference type="InterPro" id="IPR000515">
    <property type="entry name" value="MetI-like"/>
</dbReference>
<reference evidence="12 13" key="1">
    <citation type="submission" date="2011-08" db="EMBL/GenBank/DDBJ databases">
        <title>The genome of the obligate endobacterium of an arbuscular mycorrhizal fungus reveals an interphylum network of nutritional interactions.</title>
        <authorList>
            <person name="Ghignone S."/>
            <person name="Salvioli A."/>
            <person name="Anca I."/>
            <person name="Lumini E."/>
            <person name="Ortu G."/>
            <person name="Petiti L."/>
            <person name="Cruveiller S."/>
            <person name="Bianciotto V."/>
            <person name="Piffanelli P."/>
            <person name="Lanfranco L."/>
            <person name="Bonfante P."/>
        </authorList>
    </citation>
    <scope>NUCLEOTIDE SEQUENCE [LARGE SCALE GENOMIC DNA]</scope>
    <source>
        <strain evidence="12 13">BEG34</strain>
    </source>
</reference>
<evidence type="ECO:0000313" key="13">
    <source>
        <dbReference type="Proteomes" id="UP000054051"/>
    </source>
</evidence>
<name>G2J9N2_9BURK</name>
<keyword evidence="13" id="KW-1185">Reference proteome</keyword>
<evidence type="ECO:0000256" key="7">
    <source>
        <dbReference type="ARBA" id="ARBA00022692"/>
    </source>
</evidence>
<dbReference type="InterPro" id="IPR051408">
    <property type="entry name" value="Phosphate_transprt_permease"/>
</dbReference>
<proteinExistence type="inferred from homology"/>
<dbReference type="NCBIfam" id="NF008430">
    <property type="entry name" value="PRK11268.1"/>
    <property type="match status" value="1"/>
</dbReference>
<dbReference type="InterPro" id="IPR005672">
    <property type="entry name" value="Phosphate_PstA"/>
</dbReference>
<feature type="transmembrane region" description="Helical" evidence="10">
    <location>
        <begin position="193"/>
        <end position="213"/>
    </location>
</feature>
<dbReference type="Proteomes" id="UP000054051">
    <property type="component" value="Unassembled WGS sequence"/>
</dbReference>
<dbReference type="GO" id="GO:0035435">
    <property type="term" value="P:phosphate ion transmembrane transport"/>
    <property type="evidence" value="ECO:0007669"/>
    <property type="project" value="InterPro"/>
</dbReference>
<dbReference type="PANTHER" id="PTHR42922:SF1">
    <property type="entry name" value="PHOSPHATE TRANSPORT SYSTEM PERMEASE PROTEIN PSTA"/>
    <property type="match status" value="1"/>
</dbReference>
<keyword evidence="4" id="KW-0813">Transport</keyword>
<organism evidence="12 13">
    <name type="scientific">Candidatus Glomeribacter gigasporarum BEG34</name>
    <dbReference type="NCBI Taxonomy" id="1070319"/>
    <lineage>
        <taxon>Bacteria</taxon>
        <taxon>Pseudomonadati</taxon>
        <taxon>Pseudomonadota</taxon>
        <taxon>Betaproteobacteria</taxon>
        <taxon>Burkholderiales</taxon>
        <taxon>Burkholderiaceae</taxon>
        <taxon>Candidatus Glomeribacter</taxon>
    </lineage>
</organism>